<dbReference type="SUPFAM" id="SSF55194">
    <property type="entry name" value="Ribosome recycling factor, RRF"/>
    <property type="match status" value="1"/>
</dbReference>
<comment type="similarity">
    <text evidence="2 6">Belongs to the RRF family.</text>
</comment>
<dbReference type="AlphaFoldDB" id="A0A7T0G2G3"/>
<dbReference type="GO" id="GO:0043023">
    <property type="term" value="F:ribosomal large subunit binding"/>
    <property type="evidence" value="ECO:0007669"/>
    <property type="project" value="TreeGrafter"/>
</dbReference>
<dbReference type="FunFam" id="3.30.1360.40:FF:000001">
    <property type="entry name" value="Ribosome-recycling factor"/>
    <property type="match status" value="1"/>
</dbReference>
<evidence type="ECO:0000313" key="10">
    <source>
        <dbReference type="Proteomes" id="UP000594464"/>
    </source>
</evidence>
<keyword evidence="4 6" id="KW-0648">Protein biosynthesis</keyword>
<dbReference type="InterPro" id="IPR036191">
    <property type="entry name" value="RRF_sf"/>
</dbReference>
<comment type="function">
    <text evidence="5 6">Responsible for the release of ribosomes from messenger RNA at the termination of protein biosynthesis. May increase the efficiency of translation by recycling ribosomes from one round of translation to another.</text>
</comment>
<accession>A0A7T0G2G3</accession>
<evidence type="ECO:0000256" key="6">
    <source>
        <dbReference type="HAMAP-Rule" id="MF_00040"/>
    </source>
</evidence>
<keyword evidence="7" id="KW-0175">Coiled coil</keyword>
<comment type="subcellular location">
    <subcellularLocation>
        <location evidence="1 6">Cytoplasm</location>
    </subcellularLocation>
</comment>
<dbReference type="PANTHER" id="PTHR20982">
    <property type="entry name" value="RIBOSOME RECYCLING FACTOR"/>
    <property type="match status" value="1"/>
</dbReference>
<evidence type="ECO:0000256" key="4">
    <source>
        <dbReference type="ARBA" id="ARBA00022917"/>
    </source>
</evidence>
<dbReference type="CDD" id="cd00520">
    <property type="entry name" value="RRF"/>
    <property type="match status" value="1"/>
</dbReference>
<name>A0A7T0G2G3_9BACT</name>
<feature type="coiled-coil region" evidence="7">
    <location>
        <begin position="125"/>
        <end position="152"/>
    </location>
</feature>
<dbReference type="PANTHER" id="PTHR20982:SF3">
    <property type="entry name" value="MITOCHONDRIAL RIBOSOME RECYCLING FACTOR PSEUDO 1"/>
    <property type="match status" value="1"/>
</dbReference>
<dbReference type="InterPro" id="IPR023584">
    <property type="entry name" value="Ribosome_recyc_fac_dom"/>
</dbReference>
<dbReference type="Gene3D" id="3.30.1360.40">
    <property type="match status" value="1"/>
</dbReference>
<evidence type="ECO:0000256" key="1">
    <source>
        <dbReference type="ARBA" id="ARBA00004496"/>
    </source>
</evidence>
<proteinExistence type="inferred from homology"/>
<dbReference type="GO" id="GO:0005829">
    <property type="term" value="C:cytosol"/>
    <property type="evidence" value="ECO:0007669"/>
    <property type="project" value="GOC"/>
</dbReference>
<reference evidence="10" key="1">
    <citation type="submission" date="2020-02" db="EMBL/GenBank/DDBJ databases">
        <title>Genomic and physiological characterization of two novel Nitrospinaceae genera.</title>
        <authorList>
            <person name="Mueller A.J."/>
            <person name="Jung M.-Y."/>
            <person name="Strachan C.R."/>
            <person name="Herbold C.W."/>
            <person name="Kirkegaard R.H."/>
            <person name="Daims H."/>
        </authorList>
    </citation>
    <scope>NUCLEOTIDE SEQUENCE [LARGE SCALE GENOMIC DNA]</scope>
</reference>
<gene>
    <name evidence="6 9" type="primary">frr</name>
    <name evidence="9" type="ORF">G3M78_02415</name>
</gene>
<dbReference type="NCBIfam" id="TIGR00496">
    <property type="entry name" value="frr"/>
    <property type="match status" value="1"/>
</dbReference>
<dbReference type="Proteomes" id="UP000594464">
    <property type="component" value="Chromosome"/>
</dbReference>
<evidence type="ECO:0000256" key="2">
    <source>
        <dbReference type="ARBA" id="ARBA00005912"/>
    </source>
</evidence>
<dbReference type="KEGG" id="nva:G3M78_02415"/>
<evidence type="ECO:0000313" key="9">
    <source>
        <dbReference type="EMBL" id="QPJ64310.1"/>
    </source>
</evidence>
<dbReference type="EMBL" id="CP048620">
    <property type="protein sequence ID" value="QPJ64310.1"/>
    <property type="molecule type" value="Genomic_DNA"/>
</dbReference>
<dbReference type="GO" id="GO:0002184">
    <property type="term" value="P:cytoplasmic translational termination"/>
    <property type="evidence" value="ECO:0007669"/>
    <property type="project" value="TreeGrafter"/>
</dbReference>
<evidence type="ECO:0000256" key="5">
    <source>
        <dbReference type="ARBA" id="ARBA00025050"/>
    </source>
</evidence>
<evidence type="ECO:0000256" key="3">
    <source>
        <dbReference type="ARBA" id="ARBA00022490"/>
    </source>
</evidence>
<dbReference type="FunFam" id="1.10.132.20:FF:000001">
    <property type="entry name" value="Ribosome-recycling factor"/>
    <property type="match status" value="1"/>
</dbReference>
<feature type="domain" description="Ribosome recycling factor" evidence="8">
    <location>
        <begin position="22"/>
        <end position="183"/>
    </location>
</feature>
<sequence length="185" mass="20675">MIEEQKKDCKEKMQLSLEHLRIELGKVRTGRATTGILDDIKVSYYGTPTPINQAATVAAPDSQTITIQPWDASIIKDIEKAILTSDIGLTPSNDGKLVRLTIPPLTSERRQQLAKQVKKHGEECKVALRNIRREVNDKIKAAEKNSEVSEDDSRKAHDEIQKMTDKFSAEAEAIALAKEKDILEV</sequence>
<dbReference type="HAMAP" id="MF_00040">
    <property type="entry name" value="RRF"/>
    <property type="match status" value="1"/>
</dbReference>
<keyword evidence="3 6" id="KW-0963">Cytoplasm</keyword>
<dbReference type="InterPro" id="IPR002661">
    <property type="entry name" value="Ribosome_recyc_fac"/>
</dbReference>
<evidence type="ECO:0000256" key="7">
    <source>
        <dbReference type="SAM" id="Coils"/>
    </source>
</evidence>
<dbReference type="Gene3D" id="1.10.132.20">
    <property type="entry name" value="Ribosome-recycling factor"/>
    <property type="match status" value="1"/>
</dbReference>
<evidence type="ECO:0000259" key="8">
    <source>
        <dbReference type="Pfam" id="PF01765"/>
    </source>
</evidence>
<dbReference type="Pfam" id="PF01765">
    <property type="entry name" value="RRF"/>
    <property type="match status" value="1"/>
</dbReference>
<protein>
    <recommendedName>
        <fullName evidence="6">Ribosome-recycling factor</fullName>
        <shortName evidence="6">RRF</shortName>
    </recommendedName>
    <alternativeName>
        <fullName evidence="6">Ribosome-releasing factor</fullName>
    </alternativeName>
</protein>
<organism evidence="9 10">
    <name type="scientific">Candidatus Nitrohelix vancouverensis</name>
    <dbReference type="NCBI Taxonomy" id="2705534"/>
    <lineage>
        <taxon>Bacteria</taxon>
        <taxon>Pseudomonadati</taxon>
        <taxon>Nitrospinota/Tectimicrobiota group</taxon>
        <taxon>Nitrospinota</taxon>
        <taxon>Nitrospinia</taxon>
        <taxon>Nitrospinales</taxon>
        <taxon>Nitrospinaceae</taxon>
        <taxon>Candidatus Nitrohelix</taxon>
    </lineage>
</organism>